<accession>A0AAD2FVU9</accession>
<evidence type="ECO:0000313" key="6">
    <source>
        <dbReference type="Proteomes" id="UP001295423"/>
    </source>
</evidence>
<sequence length="195" mass="21747">MLKLFQKKVVMNDYGQLLQGFELHGWKPDDSLSQDENMMDLVMLVTRNSTLRQGSMACVFTDSKKNMISVANNRSLYTSNDSDVHAEIAALGQACMMGRTTKGATAYITMPPCKRCFAALVVAGVKKIVTRRVPPRLITDCAEKEGIEIVAVSHEGIQQQTGRINMLIYGDPNGKKRNRDDNNEESQTQKKTKES</sequence>
<evidence type="ECO:0000256" key="3">
    <source>
        <dbReference type="SAM" id="MobiDB-lite"/>
    </source>
</evidence>
<proteinExistence type="predicted"/>
<dbReference type="GO" id="GO:0008251">
    <property type="term" value="F:tRNA-specific adenosine deaminase activity"/>
    <property type="evidence" value="ECO:0007669"/>
    <property type="project" value="TreeGrafter"/>
</dbReference>
<dbReference type="SUPFAM" id="SSF53927">
    <property type="entry name" value="Cytidine deaminase-like"/>
    <property type="match status" value="1"/>
</dbReference>
<dbReference type="InterPro" id="IPR002125">
    <property type="entry name" value="CMP_dCMP_dom"/>
</dbReference>
<dbReference type="GO" id="GO:0002100">
    <property type="term" value="P:tRNA wobble adenosine to inosine editing"/>
    <property type="evidence" value="ECO:0007669"/>
    <property type="project" value="TreeGrafter"/>
</dbReference>
<dbReference type="InterPro" id="IPR016193">
    <property type="entry name" value="Cytidine_deaminase-like"/>
</dbReference>
<dbReference type="PROSITE" id="PS00903">
    <property type="entry name" value="CYT_DCMP_DEAMINASES_1"/>
    <property type="match status" value="1"/>
</dbReference>
<dbReference type="PROSITE" id="PS51747">
    <property type="entry name" value="CYT_DCMP_DEAMINASES_2"/>
    <property type="match status" value="1"/>
</dbReference>
<dbReference type="AlphaFoldDB" id="A0AAD2FVU9"/>
<dbReference type="GO" id="GO:0008270">
    <property type="term" value="F:zinc ion binding"/>
    <property type="evidence" value="ECO:0007669"/>
    <property type="project" value="InterPro"/>
</dbReference>
<keyword evidence="2" id="KW-0862">Zinc</keyword>
<dbReference type="InterPro" id="IPR016192">
    <property type="entry name" value="APOBEC/CMP_deaminase_Zn-bd"/>
</dbReference>
<dbReference type="Gene3D" id="3.40.140.10">
    <property type="entry name" value="Cytidine Deaminase, domain 2"/>
    <property type="match status" value="1"/>
</dbReference>
<feature type="domain" description="CMP/dCMP-type deaminase" evidence="4">
    <location>
        <begin position="33"/>
        <end position="145"/>
    </location>
</feature>
<dbReference type="Pfam" id="PF00383">
    <property type="entry name" value="dCMP_cyt_deam_1"/>
    <property type="match status" value="1"/>
</dbReference>
<dbReference type="PANTHER" id="PTHR11079:SF179">
    <property type="entry name" value="TRNA(ADENINE(34)) DEAMINASE, CHLOROPLASTIC"/>
    <property type="match status" value="1"/>
</dbReference>
<dbReference type="EMBL" id="CAKOGP040001869">
    <property type="protein sequence ID" value="CAJ1954370.1"/>
    <property type="molecule type" value="Genomic_DNA"/>
</dbReference>
<feature type="region of interest" description="Disordered" evidence="3">
    <location>
        <begin position="169"/>
        <end position="195"/>
    </location>
</feature>
<keyword evidence="1" id="KW-0479">Metal-binding</keyword>
<comment type="caution">
    <text evidence="5">The sequence shown here is derived from an EMBL/GenBank/DDBJ whole genome shotgun (WGS) entry which is preliminary data.</text>
</comment>
<dbReference type="Proteomes" id="UP001295423">
    <property type="component" value="Unassembled WGS sequence"/>
</dbReference>
<reference evidence="5" key="1">
    <citation type="submission" date="2023-08" db="EMBL/GenBank/DDBJ databases">
        <authorList>
            <person name="Audoor S."/>
            <person name="Bilcke G."/>
        </authorList>
    </citation>
    <scope>NUCLEOTIDE SEQUENCE</scope>
</reference>
<dbReference type="PANTHER" id="PTHR11079">
    <property type="entry name" value="CYTOSINE DEAMINASE FAMILY MEMBER"/>
    <property type="match status" value="1"/>
</dbReference>
<evidence type="ECO:0000256" key="1">
    <source>
        <dbReference type="ARBA" id="ARBA00022723"/>
    </source>
</evidence>
<name>A0AAD2FVU9_9STRA</name>
<protein>
    <recommendedName>
        <fullName evidence="4">CMP/dCMP-type deaminase domain-containing protein</fullName>
    </recommendedName>
</protein>
<evidence type="ECO:0000256" key="2">
    <source>
        <dbReference type="ARBA" id="ARBA00022833"/>
    </source>
</evidence>
<keyword evidence="6" id="KW-1185">Reference proteome</keyword>
<gene>
    <name evidence="5" type="ORF">CYCCA115_LOCUS14962</name>
</gene>
<organism evidence="5 6">
    <name type="scientific">Cylindrotheca closterium</name>
    <dbReference type="NCBI Taxonomy" id="2856"/>
    <lineage>
        <taxon>Eukaryota</taxon>
        <taxon>Sar</taxon>
        <taxon>Stramenopiles</taxon>
        <taxon>Ochrophyta</taxon>
        <taxon>Bacillariophyta</taxon>
        <taxon>Bacillariophyceae</taxon>
        <taxon>Bacillariophycidae</taxon>
        <taxon>Bacillariales</taxon>
        <taxon>Bacillariaceae</taxon>
        <taxon>Cylindrotheca</taxon>
    </lineage>
</organism>
<evidence type="ECO:0000313" key="5">
    <source>
        <dbReference type="EMBL" id="CAJ1954370.1"/>
    </source>
</evidence>
<evidence type="ECO:0000259" key="4">
    <source>
        <dbReference type="PROSITE" id="PS51747"/>
    </source>
</evidence>